<keyword evidence="1" id="KW-0853">WD repeat</keyword>
<dbReference type="InParanoid" id="J4H3D9"/>
<dbReference type="GeneID" id="24098015"/>
<comment type="similarity">
    <text evidence="3">Belongs to the WD repeat ASA1 family.</text>
</comment>
<dbReference type="HOGENOM" id="CLU_041940_0_2_1"/>
<dbReference type="SMART" id="SM00320">
    <property type="entry name" value="WD40"/>
    <property type="match status" value="4"/>
</dbReference>
<evidence type="ECO:0000313" key="6">
    <source>
        <dbReference type="EMBL" id="CCM03104.1"/>
    </source>
</evidence>
<evidence type="ECO:0000256" key="5">
    <source>
        <dbReference type="SAM" id="MobiDB-lite"/>
    </source>
</evidence>
<dbReference type="Pfam" id="PF00400">
    <property type="entry name" value="WD40"/>
    <property type="match status" value="2"/>
</dbReference>
<sequence>MVSASKPPPPTPIHILRTHNAPLAAVSFSADNERLYSGDGAGTVVITNTRTLRPLAVWQAHTDAILGIQEWTSAEPGGERLVTHGRDNKLHVWQRVRDAAAALGHSAATPGLQLPQCCYSLDVNALNYCRFSLLCVAPDDAHNGERALIAVPNLVESSLADIWTLPGLQRLHAAIGTAGKPPTPAPIEGRGLNATGIIMGMHLFQVPYPHSSERQQLRLLCAYENGSVTSWGYMRTDKETSVEGVGWEAIWSVKLHVESGALFMAMAVSRDASFALTVSADHLIGRGRLHAVQLAESPDTRESACAVHRTKHPGNAAVAIRDDGRVCAVGGWDGRIRLYSTRSMKPLGTLDYYKKSCQAVAFARLAPHVASAPNRAPNADEDSEDEMGDEEKADRSRWLAAGGQDGRVTVWPLMSFGGSGT</sequence>
<reference evidence="6 7" key="1">
    <citation type="journal article" date="2012" name="Appl. Environ. Microbiol.">
        <title>Short-read sequencing for genomic analysis of the brown rot fungus Fibroporia radiculosa.</title>
        <authorList>
            <person name="Tang J.D."/>
            <person name="Perkins A.D."/>
            <person name="Sonstegard T.S."/>
            <person name="Schroeder S.G."/>
            <person name="Burgess S.C."/>
            <person name="Diehl S.V."/>
        </authorList>
    </citation>
    <scope>NUCLEOTIDE SEQUENCE [LARGE SCALE GENOMIC DNA]</scope>
    <source>
        <strain evidence="6 7">TFFH 294</strain>
    </source>
</reference>
<feature type="region of interest" description="Disordered" evidence="5">
    <location>
        <begin position="370"/>
        <end position="403"/>
    </location>
</feature>
<proteinExistence type="inferred from homology"/>
<organism evidence="6 7">
    <name type="scientific">Fibroporia radiculosa</name>
    <dbReference type="NCBI Taxonomy" id="599839"/>
    <lineage>
        <taxon>Eukaryota</taxon>
        <taxon>Fungi</taxon>
        <taxon>Dikarya</taxon>
        <taxon>Basidiomycota</taxon>
        <taxon>Agaricomycotina</taxon>
        <taxon>Agaricomycetes</taxon>
        <taxon>Polyporales</taxon>
        <taxon>Fibroporiaceae</taxon>
        <taxon>Fibroporia</taxon>
    </lineage>
</organism>
<dbReference type="EMBL" id="HE797101">
    <property type="protein sequence ID" value="CCM03104.1"/>
    <property type="molecule type" value="Genomic_DNA"/>
</dbReference>
<keyword evidence="7" id="KW-1185">Reference proteome</keyword>
<evidence type="ECO:0000313" key="7">
    <source>
        <dbReference type="Proteomes" id="UP000006352"/>
    </source>
</evidence>
<dbReference type="RefSeq" id="XP_012182387.1">
    <property type="nucleotide sequence ID" value="XM_012326997.1"/>
</dbReference>
<evidence type="ECO:0000256" key="4">
    <source>
        <dbReference type="ARBA" id="ARBA00040563"/>
    </source>
</evidence>
<dbReference type="SUPFAM" id="SSF50978">
    <property type="entry name" value="WD40 repeat-like"/>
    <property type="match status" value="1"/>
</dbReference>
<evidence type="ECO:0000256" key="2">
    <source>
        <dbReference type="ARBA" id="ARBA00022737"/>
    </source>
</evidence>
<dbReference type="InterPro" id="IPR036322">
    <property type="entry name" value="WD40_repeat_dom_sf"/>
</dbReference>
<feature type="compositionally biased region" description="Acidic residues" evidence="5">
    <location>
        <begin position="379"/>
        <end position="389"/>
    </location>
</feature>
<evidence type="ECO:0000256" key="1">
    <source>
        <dbReference type="ARBA" id="ARBA00022574"/>
    </source>
</evidence>
<dbReference type="InterPro" id="IPR001680">
    <property type="entry name" value="WD40_rpt"/>
</dbReference>
<protein>
    <recommendedName>
        <fullName evidence="4">ASTRA-associated protein 1</fullName>
    </recommendedName>
</protein>
<dbReference type="FunCoup" id="J4H3D9">
    <property type="interactions" value="155"/>
</dbReference>
<dbReference type="InterPro" id="IPR015943">
    <property type="entry name" value="WD40/YVTN_repeat-like_dom_sf"/>
</dbReference>
<dbReference type="Gene3D" id="2.130.10.10">
    <property type="entry name" value="YVTN repeat-like/Quinoprotein amine dehydrogenase"/>
    <property type="match status" value="2"/>
</dbReference>
<dbReference type="OrthoDB" id="7668193at2759"/>
<evidence type="ECO:0000256" key="3">
    <source>
        <dbReference type="ARBA" id="ARBA00037931"/>
    </source>
</evidence>
<gene>
    <name evidence="6" type="ORF">FIBRA_05224</name>
</gene>
<name>J4H3D9_9APHY</name>
<dbReference type="Proteomes" id="UP000006352">
    <property type="component" value="Unassembled WGS sequence"/>
</dbReference>
<dbReference type="AlphaFoldDB" id="J4H3D9"/>
<dbReference type="PANTHER" id="PTHR19854">
    <property type="entry name" value="TRANSDUCIN BETA-LIKE 3"/>
    <property type="match status" value="1"/>
</dbReference>
<dbReference type="PANTHER" id="PTHR19854:SF1">
    <property type="entry name" value="GUANINE NUCLEOTIDE-BINDING PROTEIN SUBUNIT BETA-LIKE PROTEIN 1"/>
    <property type="match status" value="1"/>
</dbReference>
<dbReference type="STRING" id="599839.J4H3D9"/>
<keyword evidence="2" id="KW-0677">Repeat</keyword>
<accession>J4H3D9</accession>